<organism evidence="3 4">
    <name type="scientific">Brassica oleracea var. oleracea</name>
    <dbReference type="NCBI Taxonomy" id="109376"/>
    <lineage>
        <taxon>Eukaryota</taxon>
        <taxon>Viridiplantae</taxon>
        <taxon>Streptophyta</taxon>
        <taxon>Embryophyta</taxon>
        <taxon>Tracheophyta</taxon>
        <taxon>Spermatophyta</taxon>
        <taxon>Magnoliopsida</taxon>
        <taxon>eudicotyledons</taxon>
        <taxon>Gunneridae</taxon>
        <taxon>Pentapetalae</taxon>
        <taxon>rosids</taxon>
        <taxon>malvids</taxon>
        <taxon>Brassicales</taxon>
        <taxon>Brassicaceae</taxon>
        <taxon>Brassiceae</taxon>
        <taxon>Brassica</taxon>
    </lineage>
</organism>
<dbReference type="HOGENOM" id="CLU_012390_0_2_1"/>
<reference evidence="3 4" key="1">
    <citation type="journal article" date="2014" name="Genome Biol.">
        <title>Transcriptome and methylome profiling reveals relics of genome dominance in the mesopolyploid Brassica oleracea.</title>
        <authorList>
            <person name="Parkin I.A."/>
            <person name="Koh C."/>
            <person name="Tang H."/>
            <person name="Robinson S.J."/>
            <person name="Kagale S."/>
            <person name="Clarke W.E."/>
            <person name="Town C.D."/>
            <person name="Nixon J."/>
            <person name="Krishnakumar V."/>
            <person name="Bidwell S.L."/>
            <person name="Denoeud F."/>
            <person name="Belcram H."/>
            <person name="Links M.G."/>
            <person name="Just J."/>
            <person name="Clarke C."/>
            <person name="Bender T."/>
            <person name="Huebert T."/>
            <person name="Mason A.S."/>
            <person name="Pires J.C."/>
            <person name="Barker G."/>
            <person name="Moore J."/>
            <person name="Walley P.G."/>
            <person name="Manoli S."/>
            <person name="Batley J."/>
            <person name="Edwards D."/>
            <person name="Nelson M.N."/>
            <person name="Wang X."/>
            <person name="Paterson A.H."/>
            <person name="King G."/>
            <person name="Bancroft I."/>
            <person name="Chalhoub B."/>
            <person name="Sharpe A.G."/>
        </authorList>
    </citation>
    <scope>NUCLEOTIDE SEQUENCE</scope>
    <source>
        <strain evidence="3 4">cv. TO1000</strain>
    </source>
</reference>
<reference evidence="3" key="2">
    <citation type="submission" date="2015-03" db="UniProtKB">
        <authorList>
            <consortium name="EnsemblPlants"/>
        </authorList>
    </citation>
    <scope>IDENTIFICATION</scope>
</reference>
<evidence type="ECO:0000313" key="4">
    <source>
        <dbReference type="Proteomes" id="UP000032141"/>
    </source>
</evidence>
<feature type="transmembrane region" description="Helical" evidence="2">
    <location>
        <begin position="50"/>
        <end position="69"/>
    </location>
</feature>
<keyword evidence="4" id="KW-1185">Reference proteome</keyword>
<evidence type="ECO:0000256" key="2">
    <source>
        <dbReference type="SAM" id="Phobius"/>
    </source>
</evidence>
<evidence type="ECO:0000256" key="1">
    <source>
        <dbReference type="SAM" id="MobiDB-lite"/>
    </source>
</evidence>
<feature type="region of interest" description="Disordered" evidence="1">
    <location>
        <begin position="304"/>
        <end position="335"/>
    </location>
</feature>
<evidence type="ECO:0000313" key="3">
    <source>
        <dbReference type="EnsemblPlants" id="Bo2g040110.1"/>
    </source>
</evidence>
<dbReference type="Gramene" id="Bo2g040110.1">
    <property type="protein sequence ID" value="Bo2g040110.1"/>
    <property type="gene ID" value="Bo2g040110"/>
</dbReference>
<feature type="transmembrane region" description="Helical" evidence="2">
    <location>
        <begin position="215"/>
        <end position="237"/>
    </location>
</feature>
<sequence>ATCRYAIGQRNGGVEILSFFLSFLFSFPLLLGDNGDSESRLRGSRRRLCWFLSSTVDLVDVSIGFYLPLGGSRRRKRRILSLSVDLVEVTGDFSPSRWISSKETTIALPIGGSRRGWKTVTSQSVAVFEEAKWLCLSRGGSLRRRQTAIVSQGNPKRHDPELIKRHEVGTKPVSLSDKTATIVKVAMILELDKPLSLLGNCRIGSSNKWSGYCEIMVSLAFSSFLYLFLLTFLIFFINVLVENEFCGAYEAATREKASGQNENDVVKLAHTIFYNNYKKKFTLEHAWNELRNNQKWCALMTAKKDVSSKKRKCEDGADSETSQATENKRPPGVKK</sequence>
<evidence type="ECO:0008006" key="5">
    <source>
        <dbReference type="Google" id="ProtNLM"/>
    </source>
</evidence>
<dbReference type="Proteomes" id="UP000032141">
    <property type="component" value="Chromosome C2"/>
</dbReference>
<dbReference type="EnsemblPlants" id="Bo2g040110.1">
    <property type="protein sequence ID" value="Bo2g040110.1"/>
    <property type="gene ID" value="Bo2g040110"/>
</dbReference>
<keyword evidence="2" id="KW-1133">Transmembrane helix</keyword>
<feature type="transmembrane region" description="Helical" evidence="2">
    <location>
        <begin position="12"/>
        <end position="30"/>
    </location>
</feature>
<accession>A0A0D3ALZ6</accession>
<dbReference type="AlphaFoldDB" id="A0A0D3ALZ6"/>
<keyword evidence="2" id="KW-0472">Membrane</keyword>
<dbReference type="PANTHER" id="PTHR45023:SF4">
    <property type="entry name" value="GLYCINE-RICH PROTEIN-RELATED"/>
    <property type="match status" value="1"/>
</dbReference>
<proteinExistence type="predicted"/>
<feature type="compositionally biased region" description="Basic and acidic residues" evidence="1">
    <location>
        <begin position="304"/>
        <end position="315"/>
    </location>
</feature>
<keyword evidence="2" id="KW-0812">Transmembrane</keyword>
<name>A0A0D3ALZ6_BRAOL</name>
<dbReference type="PANTHER" id="PTHR45023">
    <property type="match status" value="1"/>
</dbReference>
<protein>
    <recommendedName>
        <fullName evidence="5">No apical meristem-associated C-terminal domain-containing protein</fullName>
    </recommendedName>
</protein>
<dbReference type="STRING" id="109376.A0A0D3ALZ6"/>